<dbReference type="SUPFAM" id="SSF50729">
    <property type="entry name" value="PH domain-like"/>
    <property type="match status" value="1"/>
</dbReference>
<name>A0A665UNL6_ECHNA</name>
<dbReference type="GO" id="GO:0003779">
    <property type="term" value="F:actin binding"/>
    <property type="evidence" value="ECO:0007669"/>
    <property type="project" value="TreeGrafter"/>
</dbReference>
<dbReference type="InterPro" id="IPR033928">
    <property type="entry name" value="EPS8_PTB"/>
</dbReference>
<sequence>MISYLLLPLRGFSQEDLPQQRRPFQQEELKGAPLQRNGMTRPSGRHIYMQRKEYSELLNKKQENFHARVEHLFTCELDGRELKTVDNCVAKLKRLHAKSRLWPQEMIMDIQGGYLLLSDIETKTELEALPLSGIKQTKAVLDSCAYNSLLTITVQTHNKPGPQVFMFQCEETGVSHMSPQPSANLTLAGPRPVLRENTPPPHDPLPPQWGSREQGIFENTGNSPQFEQSAHILFLASICRQDILNHVVDDLEIFLAKVYEAANTTPPQRQTSAKKNISTTTSYCLPPWEEYTSCLQKIKYGLNLLGQLNGSEIYPSVTDYVHIFFNILQTIVPQYPEDMPLTVVSPLLIESAIQLLSQVVSPEEDRLWISLGDPWNIPRSNWVHGDVPPYIPVFYNGWQPPPPSQTPPNSGPPSRSNSQRFPSVQVRQGGNKIIKNRNILLLLQCKQEEGNVPQNVLEPITSWETRGSGTLDMSSTSAEVKAWLQSKGFSKITVASLGVLNGKLLLGMSKDEIRAVCPEEAGKVFFQLQAIKSAIAVSNTSPDPQTRS</sequence>
<dbReference type="GO" id="GO:0031982">
    <property type="term" value="C:vesicle"/>
    <property type="evidence" value="ECO:0007669"/>
    <property type="project" value="TreeGrafter"/>
</dbReference>
<feature type="region of interest" description="Disordered" evidence="1">
    <location>
        <begin position="398"/>
        <end position="427"/>
    </location>
</feature>
<dbReference type="GO" id="GO:0035023">
    <property type="term" value="P:regulation of Rho protein signal transduction"/>
    <property type="evidence" value="ECO:0007669"/>
    <property type="project" value="TreeGrafter"/>
</dbReference>
<dbReference type="Ensembl" id="ENSENLT00000021569.1">
    <property type="protein sequence ID" value="ENSENLP00000020834.1"/>
    <property type="gene ID" value="ENSENLG00000009498.1"/>
</dbReference>
<dbReference type="Gene3D" id="1.10.150.50">
    <property type="entry name" value="Transcription Factor, Ets-1"/>
    <property type="match status" value="1"/>
</dbReference>
<dbReference type="Proteomes" id="UP000472264">
    <property type="component" value="Chromosome 7"/>
</dbReference>
<dbReference type="InterPro" id="IPR013761">
    <property type="entry name" value="SAM/pointed_sf"/>
</dbReference>
<dbReference type="Pfam" id="PF08416">
    <property type="entry name" value="PTB"/>
    <property type="match status" value="1"/>
</dbReference>
<dbReference type="FunCoup" id="A0A665UNL6">
    <property type="interactions" value="514"/>
</dbReference>
<dbReference type="Gene3D" id="2.30.29.30">
    <property type="entry name" value="Pleckstrin-homology domain (PH domain)/Phosphotyrosine-binding domain (PTB)"/>
    <property type="match status" value="1"/>
</dbReference>
<accession>A0A665UNL6</accession>
<dbReference type="GO" id="GO:0032587">
    <property type="term" value="C:ruffle membrane"/>
    <property type="evidence" value="ECO:0007669"/>
    <property type="project" value="TreeGrafter"/>
</dbReference>
<dbReference type="InterPro" id="IPR039801">
    <property type="entry name" value="EPS8-like"/>
</dbReference>
<proteinExistence type="predicted"/>
<dbReference type="PANTHER" id="PTHR12287:SF22">
    <property type="entry name" value="EPIDERMAL GROWTH FACTOR RECEPTOR KINASE SUBSTRATE 8-LIKE PROTEIN 3"/>
    <property type="match status" value="1"/>
</dbReference>
<organism evidence="5 6">
    <name type="scientific">Echeneis naucrates</name>
    <name type="common">Live sharksucker</name>
    <dbReference type="NCBI Taxonomy" id="173247"/>
    <lineage>
        <taxon>Eukaryota</taxon>
        <taxon>Metazoa</taxon>
        <taxon>Chordata</taxon>
        <taxon>Craniata</taxon>
        <taxon>Vertebrata</taxon>
        <taxon>Euteleostomi</taxon>
        <taxon>Actinopterygii</taxon>
        <taxon>Neopterygii</taxon>
        <taxon>Teleostei</taxon>
        <taxon>Neoteleostei</taxon>
        <taxon>Acanthomorphata</taxon>
        <taxon>Carangaria</taxon>
        <taxon>Carangiformes</taxon>
        <taxon>Echeneidae</taxon>
        <taxon>Echeneis</taxon>
    </lineage>
</organism>
<dbReference type="InterPro" id="IPR055093">
    <property type="entry name" value="EPS8_2nd"/>
</dbReference>
<feature type="domain" description="PTB" evidence="2">
    <location>
        <begin position="68"/>
        <end position="177"/>
    </location>
</feature>
<reference evidence="5" key="3">
    <citation type="submission" date="2025-09" db="UniProtKB">
        <authorList>
            <consortium name="Ensembl"/>
        </authorList>
    </citation>
    <scope>IDENTIFICATION</scope>
</reference>
<feature type="domain" description="SAM" evidence="3">
    <location>
        <begin position="468"/>
        <end position="529"/>
    </location>
</feature>
<keyword evidence="6" id="KW-1185">Reference proteome</keyword>
<feature type="compositionally biased region" description="Pro residues" evidence="1">
    <location>
        <begin position="399"/>
        <end position="411"/>
    </location>
</feature>
<reference evidence="5" key="1">
    <citation type="submission" date="2021-04" db="EMBL/GenBank/DDBJ databases">
        <authorList>
            <consortium name="Wellcome Sanger Institute Data Sharing"/>
        </authorList>
    </citation>
    <scope>NUCLEOTIDE SEQUENCE [LARGE SCALE GENOMIC DNA]</scope>
</reference>
<dbReference type="InterPro" id="IPR011993">
    <property type="entry name" value="PH-like_dom_sf"/>
</dbReference>
<dbReference type="PANTHER" id="PTHR12287">
    <property type="entry name" value="EPIDERMAL GROWTH FACTOR RECEPTOR KINASE SUBSTRATE EPS8-RELATED PROTEIN"/>
    <property type="match status" value="1"/>
</dbReference>
<dbReference type="Pfam" id="PF22975">
    <property type="entry name" value="EPS8_2nd"/>
    <property type="match status" value="1"/>
</dbReference>
<dbReference type="InterPro" id="IPR013625">
    <property type="entry name" value="PTB"/>
</dbReference>
<dbReference type="OMA" id="HARNPRE"/>
<evidence type="ECO:0000313" key="6">
    <source>
        <dbReference type="Proteomes" id="UP000472264"/>
    </source>
</evidence>
<dbReference type="InterPro" id="IPR041418">
    <property type="entry name" value="SAM_3"/>
</dbReference>
<dbReference type="GO" id="GO:0007266">
    <property type="term" value="P:Rho protein signal transduction"/>
    <property type="evidence" value="ECO:0007669"/>
    <property type="project" value="TreeGrafter"/>
</dbReference>
<dbReference type="CDD" id="cd01210">
    <property type="entry name" value="PTB_EPS8"/>
    <property type="match status" value="1"/>
</dbReference>
<protein>
    <submittedName>
        <fullName evidence="5">EPS8-like 3b</fullName>
    </submittedName>
</protein>
<dbReference type="AlphaFoldDB" id="A0A665UNL6"/>
<dbReference type="InParanoid" id="A0A665UNL6"/>
<evidence type="ECO:0000256" key="1">
    <source>
        <dbReference type="SAM" id="MobiDB-lite"/>
    </source>
</evidence>
<dbReference type="Pfam" id="PF18016">
    <property type="entry name" value="SAM_3"/>
    <property type="match status" value="1"/>
</dbReference>
<evidence type="ECO:0000313" key="5">
    <source>
        <dbReference type="Ensembl" id="ENSENLP00000020834.1"/>
    </source>
</evidence>
<feature type="domain" description="EPS8 spectrin-like" evidence="4">
    <location>
        <begin position="241"/>
        <end position="382"/>
    </location>
</feature>
<reference evidence="5" key="2">
    <citation type="submission" date="2025-08" db="UniProtKB">
        <authorList>
            <consortium name="Ensembl"/>
        </authorList>
    </citation>
    <scope>IDENTIFICATION</scope>
</reference>
<evidence type="ECO:0000259" key="4">
    <source>
        <dbReference type="Pfam" id="PF22975"/>
    </source>
</evidence>
<dbReference type="GO" id="GO:1900029">
    <property type="term" value="P:positive regulation of ruffle assembly"/>
    <property type="evidence" value="ECO:0007669"/>
    <property type="project" value="TreeGrafter"/>
</dbReference>
<evidence type="ECO:0000259" key="2">
    <source>
        <dbReference type="Pfam" id="PF08416"/>
    </source>
</evidence>
<evidence type="ECO:0000259" key="3">
    <source>
        <dbReference type="Pfam" id="PF18016"/>
    </source>
</evidence>